<accession>A0A1W9ZC14</accession>
<dbReference type="Proteomes" id="UP000192707">
    <property type="component" value="Unassembled WGS sequence"/>
</dbReference>
<evidence type="ECO:0000313" key="10">
    <source>
        <dbReference type="EMBL" id="ORA11652.1"/>
    </source>
</evidence>
<dbReference type="SUPFAM" id="SSF47203">
    <property type="entry name" value="Acyl-CoA dehydrogenase C-terminal domain-like"/>
    <property type="match status" value="1"/>
</dbReference>
<dbReference type="InterPro" id="IPR052161">
    <property type="entry name" value="Mycobact_Acyl-CoA_DH"/>
</dbReference>
<dbReference type="PANTHER" id="PTHR43292:SF3">
    <property type="entry name" value="ACYL-COA DEHYDROGENASE FADE29"/>
    <property type="match status" value="1"/>
</dbReference>
<dbReference type="EMBL" id="MVHG01000051">
    <property type="protein sequence ID" value="ORA11652.1"/>
    <property type="molecule type" value="Genomic_DNA"/>
</dbReference>
<gene>
    <name evidence="10" type="ORF">BST14_18220</name>
</gene>
<evidence type="ECO:0000313" key="11">
    <source>
        <dbReference type="Proteomes" id="UP000192707"/>
    </source>
</evidence>
<evidence type="ECO:0000256" key="3">
    <source>
        <dbReference type="ARBA" id="ARBA00022630"/>
    </source>
</evidence>
<dbReference type="Pfam" id="PF00441">
    <property type="entry name" value="Acyl-CoA_dh_1"/>
    <property type="match status" value="1"/>
</dbReference>
<proteinExistence type="inferred from homology"/>
<comment type="similarity">
    <text evidence="2 6">Belongs to the acyl-CoA dehydrogenase family.</text>
</comment>
<evidence type="ECO:0000256" key="6">
    <source>
        <dbReference type="RuleBase" id="RU362125"/>
    </source>
</evidence>
<sequence>MDFSLPVGAESFAEEVRTFVADHVTADVVARSLETGTMHDWGLHRALAQRGWLAPTWPKSEGGQDLSEIEAMVLLDQLHRAGAPLDGWITTMCGASAIRALGSPQQRAEVVAKVVAGEALISLGFSEPDSGSDVAAARTRAVRDGDHWVINGQKMFTTMAHEATWVLLLTRTDPATAKHRGLTMFLVPLNSDGIVVEPVHTLGGERTNITFYTDVRIPDTARVHELNKGWEFLTLALTTERGSAFGAGSSFMGTMGRMLDGTLAWAARTHHNGRTVLEEPTARRRLAAAKIDHEVARLLNLRSVWLAGQGAISDVEAAVAKLFSTEALQRMTADLLDLLGPEGLLNHRCAVAPSGGEMEHAFRHSTVTTIYGGSSEIMRNIIAHRGLGLPRG</sequence>
<dbReference type="Gene3D" id="1.10.540.10">
    <property type="entry name" value="Acyl-CoA dehydrogenase/oxidase, N-terminal domain"/>
    <property type="match status" value="1"/>
</dbReference>
<dbReference type="InterPro" id="IPR009075">
    <property type="entry name" value="AcylCo_DH/oxidase_C"/>
</dbReference>
<evidence type="ECO:0000256" key="5">
    <source>
        <dbReference type="ARBA" id="ARBA00023002"/>
    </source>
</evidence>
<evidence type="ECO:0008006" key="12">
    <source>
        <dbReference type="Google" id="ProtNLM"/>
    </source>
</evidence>
<keyword evidence="5 6" id="KW-0560">Oxidoreductase</keyword>
<feature type="domain" description="Acyl-CoA dehydrogenase/oxidase C-terminal" evidence="7">
    <location>
        <begin position="227"/>
        <end position="386"/>
    </location>
</feature>
<evidence type="ECO:0000259" key="7">
    <source>
        <dbReference type="Pfam" id="PF00441"/>
    </source>
</evidence>
<evidence type="ECO:0000256" key="4">
    <source>
        <dbReference type="ARBA" id="ARBA00022827"/>
    </source>
</evidence>
<feature type="domain" description="Acyl-CoA dehydrogenase/oxidase N-terminal" evidence="9">
    <location>
        <begin position="10"/>
        <end position="118"/>
    </location>
</feature>
<dbReference type="Gene3D" id="2.40.110.10">
    <property type="entry name" value="Butyryl-CoA Dehydrogenase, subunit A, domain 2"/>
    <property type="match status" value="1"/>
</dbReference>
<dbReference type="InterPro" id="IPR036250">
    <property type="entry name" value="AcylCo_DH-like_C"/>
</dbReference>
<feature type="domain" description="Acyl-CoA oxidase/dehydrogenase middle" evidence="8">
    <location>
        <begin position="123"/>
        <end position="207"/>
    </location>
</feature>
<reference evidence="10 11" key="1">
    <citation type="submission" date="2016-12" db="EMBL/GenBank/DDBJ databases">
        <title>The new phylogeny of genus Mycobacterium.</title>
        <authorList>
            <person name="Tortoli E."/>
            <person name="Trovato A."/>
            <person name="Cirillo D.M."/>
        </authorList>
    </citation>
    <scope>NUCLEOTIDE SEQUENCE [LARGE SCALE GENOMIC DNA]</scope>
    <source>
        <strain evidence="10 11">DSM 45069</strain>
    </source>
</reference>
<dbReference type="InterPro" id="IPR009100">
    <property type="entry name" value="AcylCoA_DH/oxidase_NM_dom_sf"/>
</dbReference>
<dbReference type="InterPro" id="IPR037069">
    <property type="entry name" value="AcylCoA_DH/ox_N_sf"/>
</dbReference>
<dbReference type="Gene3D" id="1.20.140.10">
    <property type="entry name" value="Butyryl-CoA Dehydrogenase, subunit A, domain 3"/>
    <property type="match status" value="1"/>
</dbReference>
<evidence type="ECO:0000256" key="2">
    <source>
        <dbReference type="ARBA" id="ARBA00009347"/>
    </source>
</evidence>
<dbReference type="Pfam" id="PF02771">
    <property type="entry name" value="Acyl-CoA_dh_N"/>
    <property type="match status" value="1"/>
</dbReference>
<keyword evidence="4 6" id="KW-0274">FAD</keyword>
<dbReference type="GO" id="GO:0016627">
    <property type="term" value="F:oxidoreductase activity, acting on the CH-CH group of donors"/>
    <property type="evidence" value="ECO:0007669"/>
    <property type="project" value="InterPro"/>
</dbReference>
<dbReference type="Pfam" id="PF02770">
    <property type="entry name" value="Acyl-CoA_dh_M"/>
    <property type="match status" value="1"/>
</dbReference>
<dbReference type="GO" id="GO:0005886">
    <property type="term" value="C:plasma membrane"/>
    <property type="evidence" value="ECO:0007669"/>
    <property type="project" value="TreeGrafter"/>
</dbReference>
<name>A0A1W9ZC14_MYCAI</name>
<dbReference type="GO" id="GO:0050660">
    <property type="term" value="F:flavin adenine dinucleotide binding"/>
    <property type="evidence" value="ECO:0007669"/>
    <property type="project" value="InterPro"/>
</dbReference>
<dbReference type="AlphaFoldDB" id="A0A1W9ZC14"/>
<dbReference type="RefSeq" id="WP_083065779.1">
    <property type="nucleotide sequence ID" value="NZ_MVHG01000051.1"/>
</dbReference>
<comment type="cofactor">
    <cofactor evidence="1 6">
        <name>FAD</name>
        <dbReference type="ChEBI" id="CHEBI:57692"/>
    </cofactor>
</comment>
<dbReference type="SUPFAM" id="SSF56645">
    <property type="entry name" value="Acyl-CoA dehydrogenase NM domain-like"/>
    <property type="match status" value="1"/>
</dbReference>
<organism evidence="10 11">
    <name type="scientific">Mycobacterium arosiense ATCC BAA-1401 = DSM 45069</name>
    <dbReference type="NCBI Taxonomy" id="1265311"/>
    <lineage>
        <taxon>Bacteria</taxon>
        <taxon>Bacillati</taxon>
        <taxon>Actinomycetota</taxon>
        <taxon>Actinomycetes</taxon>
        <taxon>Mycobacteriales</taxon>
        <taxon>Mycobacteriaceae</taxon>
        <taxon>Mycobacterium</taxon>
        <taxon>Mycobacterium avium complex (MAC)</taxon>
    </lineage>
</organism>
<dbReference type="InterPro" id="IPR013786">
    <property type="entry name" value="AcylCoA_DH/ox_N"/>
</dbReference>
<keyword evidence="11" id="KW-1185">Reference proteome</keyword>
<dbReference type="OrthoDB" id="3452288at2"/>
<dbReference type="InterPro" id="IPR046373">
    <property type="entry name" value="Acyl-CoA_Oxase/DH_mid-dom_sf"/>
</dbReference>
<keyword evidence="3 6" id="KW-0285">Flavoprotein</keyword>
<comment type="caution">
    <text evidence="10">The sequence shown here is derived from an EMBL/GenBank/DDBJ whole genome shotgun (WGS) entry which is preliminary data.</text>
</comment>
<dbReference type="PANTHER" id="PTHR43292">
    <property type="entry name" value="ACYL-COA DEHYDROGENASE"/>
    <property type="match status" value="1"/>
</dbReference>
<evidence type="ECO:0000256" key="1">
    <source>
        <dbReference type="ARBA" id="ARBA00001974"/>
    </source>
</evidence>
<protein>
    <recommendedName>
        <fullName evidence="12">Acyl-CoA dehydrogenase</fullName>
    </recommendedName>
</protein>
<evidence type="ECO:0000259" key="8">
    <source>
        <dbReference type="Pfam" id="PF02770"/>
    </source>
</evidence>
<evidence type="ECO:0000259" key="9">
    <source>
        <dbReference type="Pfam" id="PF02771"/>
    </source>
</evidence>
<dbReference type="InterPro" id="IPR006091">
    <property type="entry name" value="Acyl-CoA_Oxase/DH_mid-dom"/>
</dbReference>